<dbReference type="Pfam" id="PF03334">
    <property type="entry name" value="PhaG_MnhG_YufB"/>
    <property type="match status" value="1"/>
</dbReference>
<organism evidence="2 3">
    <name type="scientific">Corynebacterium guangdongense</name>
    <dbReference type="NCBI Taxonomy" id="1783348"/>
    <lineage>
        <taxon>Bacteria</taxon>
        <taxon>Bacillati</taxon>
        <taxon>Actinomycetota</taxon>
        <taxon>Actinomycetes</taxon>
        <taxon>Mycobacteriales</taxon>
        <taxon>Corynebacteriaceae</taxon>
        <taxon>Corynebacterium</taxon>
    </lineage>
</organism>
<feature type="transmembrane region" description="Helical" evidence="1">
    <location>
        <begin position="37"/>
        <end position="57"/>
    </location>
</feature>
<comment type="caution">
    <text evidence="2">The sequence shown here is derived from an EMBL/GenBank/DDBJ whole genome shotgun (WGS) entry which is preliminary data.</text>
</comment>
<keyword evidence="1" id="KW-0812">Transmembrane</keyword>
<name>A0ABU2A0T4_9CORY</name>
<keyword evidence="1" id="KW-0472">Membrane</keyword>
<evidence type="ECO:0000256" key="1">
    <source>
        <dbReference type="SAM" id="Phobius"/>
    </source>
</evidence>
<reference evidence="2" key="1">
    <citation type="submission" date="2023-07" db="EMBL/GenBank/DDBJ databases">
        <title>Sequencing the genomes of 1000 actinobacteria strains.</title>
        <authorList>
            <person name="Klenk H.-P."/>
        </authorList>
    </citation>
    <scope>NUCLEOTIDE SEQUENCE</scope>
    <source>
        <strain evidence="2">DSM 107476</strain>
    </source>
</reference>
<sequence>MSIPEIVVAVIVILATIMVAGTAVAQWRAPNALTRANVIGPTVGVAFPLVIIAKLIDDWSTQGFDLNDFLRAVLAIAAVWIIGSVGSFYMGRAIYGVTVTDPDDSPAL</sequence>
<proteinExistence type="predicted"/>
<gene>
    <name evidence="2" type="ORF">J2S39_002470</name>
</gene>
<evidence type="ECO:0000313" key="3">
    <source>
        <dbReference type="Proteomes" id="UP001180840"/>
    </source>
</evidence>
<dbReference type="NCBIfam" id="NF009318">
    <property type="entry name" value="PRK12674.2-3"/>
    <property type="match status" value="1"/>
</dbReference>
<accession>A0ABU2A0T4</accession>
<feature type="transmembrane region" description="Helical" evidence="1">
    <location>
        <begin position="69"/>
        <end position="90"/>
    </location>
</feature>
<dbReference type="InterPro" id="IPR005133">
    <property type="entry name" value="PhaG_MnhG_YufB"/>
</dbReference>
<feature type="transmembrane region" description="Helical" evidence="1">
    <location>
        <begin position="6"/>
        <end position="25"/>
    </location>
</feature>
<dbReference type="RefSeq" id="WP_290196838.1">
    <property type="nucleotide sequence ID" value="NZ_CP047654.1"/>
</dbReference>
<keyword evidence="3" id="KW-1185">Reference proteome</keyword>
<dbReference type="EMBL" id="JAVDXZ010000001">
    <property type="protein sequence ID" value="MDR7330794.1"/>
    <property type="molecule type" value="Genomic_DNA"/>
</dbReference>
<protein>
    <submittedName>
        <fullName evidence="2">Multicomponent Na+:H+ antiporter subunit G</fullName>
    </submittedName>
</protein>
<keyword evidence="1" id="KW-1133">Transmembrane helix</keyword>
<dbReference type="Proteomes" id="UP001180840">
    <property type="component" value="Unassembled WGS sequence"/>
</dbReference>
<evidence type="ECO:0000313" key="2">
    <source>
        <dbReference type="EMBL" id="MDR7330794.1"/>
    </source>
</evidence>